<feature type="domain" description="F-box" evidence="1">
    <location>
        <begin position="59"/>
        <end position="95"/>
    </location>
</feature>
<dbReference type="InterPro" id="IPR055357">
    <property type="entry name" value="LRR_At1g61320_AtMIF1"/>
</dbReference>
<dbReference type="SUPFAM" id="SSF52047">
    <property type="entry name" value="RNI-like"/>
    <property type="match status" value="1"/>
</dbReference>
<dbReference type="PANTHER" id="PTHR34145:SF28">
    <property type="entry name" value="F-BOX DOMAIN-CONTAINING PROTEIN"/>
    <property type="match status" value="1"/>
</dbReference>
<dbReference type="SMART" id="SM00256">
    <property type="entry name" value="FBOX"/>
    <property type="match status" value="1"/>
</dbReference>
<dbReference type="Gene3D" id="3.80.10.10">
    <property type="entry name" value="Ribonuclease Inhibitor"/>
    <property type="match status" value="1"/>
</dbReference>
<dbReference type="PANTHER" id="PTHR34145">
    <property type="entry name" value="OS02G0105600 PROTEIN"/>
    <property type="match status" value="1"/>
</dbReference>
<dbReference type="Pfam" id="PF23622">
    <property type="entry name" value="LRR_At1g61320_AtMIF1"/>
    <property type="match status" value="1"/>
</dbReference>
<gene>
    <name evidence="2" type="ORF">ILEXP_LOCUS16272</name>
</gene>
<dbReference type="AlphaFoldDB" id="A0ABC8RTM9"/>
<dbReference type="InterPro" id="IPR036047">
    <property type="entry name" value="F-box-like_dom_sf"/>
</dbReference>
<name>A0ABC8RTM9_9AQUA</name>
<dbReference type="Pfam" id="PF00646">
    <property type="entry name" value="F-box"/>
    <property type="match status" value="1"/>
</dbReference>
<dbReference type="CDD" id="cd22160">
    <property type="entry name" value="F-box_AtFBL13-like"/>
    <property type="match status" value="1"/>
</dbReference>
<dbReference type="InterPro" id="IPR053772">
    <property type="entry name" value="At1g61320/At1g61330-like"/>
</dbReference>
<reference evidence="2 3" key="1">
    <citation type="submission" date="2024-02" db="EMBL/GenBank/DDBJ databases">
        <authorList>
            <person name="Vignale AGUSTIN F."/>
            <person name="Sosa J E."/>
            <person name="Modenutti C."/>
        </authorList>
    </citation>
    <scope>NUCLEOTIDE SEQUENCE [LARGE SCALE GENOMIC DNA]</scope>
</reference>
<dbReference type="EMBL" id="CAUOFW020001732">
    <property type="protein sequence ID" value="CAK9148340.1"/>
    <property type="molecule type" value="Genomic_DNA"/>
</dbReference>
<evidence type="ECO:0000313" key="3">
    <source>
        <dbReference type="Proteomes" id="UP001642360"/>
    </source>
</evidence>
<dbReference type="Gene3D" id="1.20.1280.50">
    <property type="match status" value="1"/>
</dbReference>
<sequence>MILELCILAFYATYGFWGRSLEYLRRSKEIYGKVNYNKEDCLFRKRIEEYCLMNKYNGNDRISRLPDDILYSIISLLEVRDVVKASVLSRRWRYICASLSNTNIEFDLCKMFGRSNNCNDVGARLGLPGSYNKNITKEWLTLNARRHIEPHLCPIVKHKFAQTVHQFIKLYLAPQIRSFKVAFCFERKFTNAVNRWISFAIRMGVERLDLNFVCSFHTKYRNMYDGLYTLSCQLLSEASNLKHLRVYSCMLKPDICCRFNTLLTLDLNYVPLTQGDLENLLVVCLKLETLMVKQCNLPVKFCIFGPPSLQKVVVNCCRGLKEIELSAINLSTFELTDFGTIKISFSNVPKLNKVFLWLGRRDWILYMFKKFAKDLPQLTTLLIKTEGVKHIPASPIKLSNVMQLELLTYFDTGNDLVKIMARLLHAFPLLRKLTVQIAQSLHYEQKSVEEIGQCVHTHLKEVELSGFSGAWSHMDCAIYLLRNAVALNQMVIDPWYYTGLDLSLGPYRHRWSGGAWKNIYYQLLGNYYSNANVVVRYNQPDPTRRL</sequence>
<comment type="caution">
    <text evidence="2">The sequence shown here is derived from an EMBL/GenBank/DDBJ whole genome shotgun (WGS) entry which is preliminary data.</text>
</comment>
<dbReference type="PROSITE" id="PS50181">
    <property type="entry name" value="FBOX"/>
    <property type="match status" value="1"/>
</dbReference>
<dbReference type="InterPro" id="IPR001810">
    <property type="entry name" value="F-box_dom"/>
</dbReference>
<proteinExistence type="predicted"/>
<dbReference type="InterPro" id="IPR032675">
    <property type="entry name" value="LRR_dom_sf"/>
</dbReference>
<dbReference type="SUPFAM" id="SSF81383">
    <property type="entry name" value="F-box domain"/>
    <property type="match status" value="1"/>
</dbReference>
<protein>
    <recommendedName>
        <fullName evidence="1">F-box domain-containing protein</fullName>
    </recommendedName>
</protein>
<dbReference type="InterPro" id="IPR053781">
    <property type="entry name" value="F-box_AtFBL13-like"/>
</dbReference>
<dbReference type="Proteomes" id="UP001642360">
    <property type="component" value="Unassembled WGS sequence"/>
</dbReference>
<evidence type="ECO:0000313" key="2">
    <source>
        <dbReference type="EMBL" id="CAK9148340.1"/>
    </source>
</evidence>
<evidence type="ECO:0000259" key="1">
    <source>
        <dbReference type="PROSITE" id="PS50181"/>
    </source>
</evidence>
<organism evidence="2 3">
    <name type="scientific">Ilex paraguariensis</name>
    <name type="common">yerba mate</name>
    <dbReference type="NCBI Taxonomy" id="185542"/>
    <lineage>
        <taxon>Eukaryota</taxon>
        <taxon>Viridiplantae</taxon>
        <taxon>Streptophyta</taxon>
        <taxon>Embryophyta</taxon>
        <taxon>Tracheophyta</taxon>
        <taxon>Spermatophyta</taxon>
        <taxon>Magnoliopsida</taxon>
        <taxon>eudicotyledons</taxon>
        <taxon>Gunneridae</taxon>
        <taxon>Pentapetalae</taxon>
        <taxon>asterids</taxon>
        <taxon>campanulids</taxon>
        <taxon>Aquifoliales</taxon>
        <taxon>Aquifoliaceae</taxon>
        <taxon>Ilex</taxon>
    </lineage>
</organism>
<accession>A0ABC8RTM9</accession>
<keyword evidence="3" id="KW-1185">Reference proteome</keyword>